<protein>
    <submittedName>
        <fullName evidence="2">Uncharacterized protein</fullName>
    </submittedName>
</protein>
<dbReference type="NCBIfam" id="NF045611">
    <property type="entry name" value="small_CydP"/>
    <property type="match status" value="1"/>
</dbReference>
<keyword evidence="1" id="KW-0472">Membrane</keyword>
<evidence type="ECO:0000313" key="3">
    <source>
        <dbReference type="Proteomes" id="UP000199531"/>
    </source>
</evidence>
<dbReference type="Proteomes" id="UP000199531">
    <property type="component" value="Unassembled WGS sequence"/>
</dbReference>
<keyword evidence="1" id="KW-0812">Transmembrane</keyword>
<dbReference type="AlphaFoldDB" id="A0A1H8KCH8"/>
<evidence type="ECO:0000256" key="1">
    <source>
        <dbReference type="SAM" id="Phobius"/>
    </source>
</evidence>
<gene>
    <name evidence="2" type="ORF">SAMN02745977_02312</name>
</gene>
<dbReference type="STRING" id="1121117.SAMN02745977_02312"/>
<accession>A0A1H8KCH8</accession>
<dbReference type="EMBL" id="FOCW01000010">
    <property type="protein sequence ID" value="SEN90634.1"/>
    <property type="molecule type" value="Genomic_DNA"/>
</dbReference>
<feature type="transmembrane region" description="Helical" evidence="1">
    <location>
        <begin position="12"/>
        <end position="31"/>
    </location>
</feature>
<keyword evidence="1" id="KW-1133">Transmembrane helix</keyword>
<sequence length="58" mass="6302">MSMSDSSLVRHLIWVVLIKLALLTAIWWSFFRSERVQADAGSTAAHVLVSPSSSGASQ</sequence>
<organism evidence="2 3">
    <name type="scientific">Brachymonas denitrificans DSM 15123</name>
    <dbReference type="NCBI Taxonomy" id="1121117"/>
    <lineage>
        <taxon>Bacteria</taxon>
        <taxon>Pseudomonadati</taxon>
        <taxon>Pseudomonadota</taxon>
        <taxon>Betaproteobacteria</taxon>
        <taxon>Burkholderiales</taxon>
        <taxon>Comamonadaceae</taxon>
        <taxon>Brachymonas</taxon>
    </lineage>
</organism>
<proteinExistence type="predicted"/>
<name>A0A1H8KCH8_9BURK</name>
<reference evidence="2 3" key="1">
    <citation type="submission" date="2016-10" db="EMBL/GenBank/DDBJ databases">
        <authorList>
            <person name="de Groot N.N."/>
        </authorList>
    </citation>
    <scope>NUCLEOTIDE SEQUENCE [LARGE SCALE GENOMIC DNA]</scope>
    <source>
        <strain evidence="2 3">DSM 15123</strain>
    </source>
</reference>
<keyword evidence="3" id="KW-1185">Reference proteome</keyword>
<dbReference type="InterPro" id="IPR054636">
    <property type="entry name" value="CydP"/>
</dbReference>
<evidence type="ECO:0000313" key="2">
    <source>
        <dbReference type="EMBL" id="SEN90634.1"/>
    </source>
</evidence>